<dbReference type="RefSeq" id="WP_213145928.1">
    <property type="nucleotide sequence ID" value="NZ_JAGYPE020000003.1"/>
</dbReference>
<gene>
    <name evidence="2" type="ORF">KHB02_003055</name>
    <name evidence="1" type="ORF">KHB02_32585</name>
</gene>
<comment type="caution">
    <text evidence="1">The sequence shown here is derived from an EMBL/GenBank/DDBJ whole genome shotgun (WGS) entry which is preliminary data.</text>
</comment>
<accession>A0A942T6V0</accession>
<proteinExistence type="predicted"/>
<evidence type="ECO:0000313" key="1">
    <source>
        <dbReference type="EMBL" id="MBS4186133.1"/>
    </source>
</evidence>
<evidence type="ECO:0000313" key="3">
    <source>
        <dbReference type="Proteomes" id="UP000677265"/>
    </source>
</evidence>
<sequence>MMGILAKINCKLKGHVYEETNQRPDGWGYIATWFVCNRCGDEKVVTEREEEV</sequence>
<dbReference type="EMBL" id="JAGYPE010000006">
    <property type="protein sequence ID" value="MBS4186133.1"/>
    <property type="molecule type" value="Genomic_DNA"/>
</dbReference>
<organism evidence="1">
    <name type="scientific">Neobacillus citreus</name>
    <dbReference type="NCBI Taxonomy" id="2833578"/>
    <lineage>
        <taxon>Bacteria</taxon>
        <taxon>Bacillati</taxon>
        <taxon>Bacillota</taxon>
        <taxon>Bacilli</taxon>
        <taxon>Bacillales</taxon>
        <taxon>Bacillaceae</taxon>
        <taxon>Neobacillus</taxon>
    </lineage>
</organism>
<reference evidence="1" key="1">
    <citation type="submission" date="2021-05" db="EMBL/GenBank/DDBJ databases">
        <title>Novel Bacillus species.</title>
        <authorList>
            <person name="Liu G."/>
        </authorList>
    </citation>
    <scope>NUCLEOTIDE SEQUENCE</scope>
    <source>
        <strain evidence="1 3">FJAT-50051</strain>
    </source>
</reference>
<keyword evidence="3" id="KW-1185">Reference proteome</keyword>
<dbReference type="Proteomes" id="UP000677265">
    <property type="component" value="Unassembled WGS sequence"/>
</dbReference>
<evidence type="ECO:0000313" key="2">
    <source>
        <dbReference type="EMBL" id="MCH6264507.1"/>
    </source>
</evidence>
<dbReference type="EMBL" id="JAGYPE020000003">
    <property type="protein sequence ID" value="MCH6264507.1"/>
    <property type="molecule type" value="Genomic_DNA"/>
</dbReference>
<protein>
    <submittedName>
        <fullName evidence="1">Uncharacterized protein</fullName>
    </submittedName>
</protein>
<name>A0A942T6V0_9BACI</name>
<dbReference type="AlphaFoldDB" id="A0A942T6V0"/>